<keyword evidence="3" id="KW-0808">Transferase</keyword>
<proteinExistence type="predicted"/>
<feature type="compositionally biased region" description="Basic residues" evidence="1">
    <location>
        <begin position="67"/>
        <end position="85"/>
    </location>
</feature>
<keyword evidence="4" id="KW-1185">Reference proteome</keyword>
<dbReference type="EMBL" id="VUJW01000003">
    <property type="protein sequence ID" value="KAA1428054.1"/>
    <property type="molecule type" value="Genomic_DNA"/>
</dbReference>
<comment type="caution">
    <text evidence="3">The sequence shown here is derived from an EMBL/GenBank/DDBJ whole genome shotgun (WGS) entry which is preliminary data.</text>
</comment>
<feature type="compositionally biased region" description="Basic residues" evidence="1">
    <location>
        <begin position="10"/>
        <end position="20"/>
    </location>
</feature>
<dbReference type="AlphaFoldDB" id="A0A5B1M5P0"/>
<dbReference type="Proteomes" id="UP000324351">
    <property type="component" value="Unassembled WGS sequence"/>
</dbReference>
<organism evidence="3 4">
    <name type="scientific">Nocardioides antri</name>
    <dbReference type="NCBI Taxonomy" id="2607659"/>
    <lineage>
        <taxon>Bacteria</taxon>
        <taxon>Bacillati</taxon>
        <taxon>Actinomycetota</taxon>
        <taxon>Actinomycetes</taxon>
        <taxon>Propionibacteriales</taxon>
        <taxon>Nocardioidaceae</taxon>
        <taxon>Nocardioides</taxon>
    </lineage>
</organism>
<feature type="compositionally biased region" description="Basic residues" evidence="1">
    <location>
        <begin position="97"/>
        <end position="107"/>
    </location>
</feature>
<evidence type="ECO:0000259" key="2">
    <source>
        <dbReference type="Pfam" id="PF04577"/>
    </source>
</evidence>
<gene>
    <name evidence="3" type="ORF">F0U47_08365</name>
</gene>
<feature type="compositionally biased region" description="Basic residues" evidence="1">
    <location>
        <begin position="145"/>
        <end position="155"/>
    </location>
</feature>
<reference evidence="3 4" key="1">
    <citation type="submission" date="2019-09" db="EMBL/GenBank/DDBJ databases">
        <title>Nocardioides panacisoli sp. nov., isolated from the soil of a ginseng field.</title>
        <authorList>
            <person name="Cho C."/>
        </authorList>
    </citation>
    <scope>NUCLEOTIDE SEQUENCE [LARGE SCALE GENOMIC DNA]</scope>
    <source>
        <strain evidence="3 4">BN140041</strain>
    </source>
</reference>
<feature type="compositionally biased region" description="Basic residues" evidence="1">
    <location>
        <begin position="185"/>
        <end position="198"/>
    </location>
</feature>
<protein>
    <submittedName>
        <fullName evidence="3">Glycosyltransferase family 61 protein</fullName>
    </submittedName>
</protein>
<evidence type="ECO:0000256" key="1">
    <source>
        <dbReference type="SAM" id="MobiDB-lite"/>
    </source>
</evidence>
<feature type="domain" description="Glycosyltransferase 61 catalytic" evidence="2">
    <location>
        <begin position="407"/>
        <end position="577"/>
    </location>
</feature>
<reference evidence="3 4" key="2">
    <citation type="submission" date="2019-09" db="EMBL/GenBank/DDBJ databases">
        <authorList>
            <person name="Jin C."/>
        </authorList>
    </citation>
    <scope>NUCLEOTIDE SEQUENCE [LARGE SCALE GENOMIC DNA]</scope>
    <source>
        <strain evidence="3 4">BN140041</strain>
    </source>
</reference>
<accession>A0A5B1M5P0</accession>
<evidence type="ECO:0000313" key="3">
    <source>
        <dbReference type="EMBL" id="KAA1428054.1"/>
    </source>
</evidence>
<dbReference type="GO" id="GO:0016757">
    <property type="term" value="F:glycosyltransferase activity"/>
    <property type="evidence" value="ECO:0007669"/>
    <property type="project" value="InterPro"/>
</dbReference>
<dbReference type="InterPro" id="IPR049625">
    <property type="entry name" value="Glyco_transf_61_cat"/>
</dbReference>
<evidence type="ECO:0000313" key="4">
    <source>
        <dbReference type="Proteomes" id="UP000324351"/>
    </source>
</evidence>
<feature type="compositionally biased region" description="Low complexity" evidence="1">
    <location>
        <begin position="168"/>
        <end position="184"/>
    </location>
</feature>
<name>A0A5B1M5P0_9ACTN</name>
<sequence>MHPGPVVLPVRRRAPRALRRRQADLADRRRHPPGPAGDVRRAQLRVQHLGKRLGLGDLGRPLARPPVRVRSRPCRRRGPRGRGPAHRAGPADEGRRTPPRRPGHRGRAAALHVRVDRGGRRPLRLGPPLVGHDHVAAGPVDHAVRQPRRARRVRRGRDPHPGRQGPRACPVAGLPAVPPAGGRAQPRHRGRARARAPPHGRPALAARPAADPAALDAGHGAAVHRDPGRVARRPTAGQQVSRLPARLQPAWPLLKRLHRLLAVLAGVLFRPFGRLIGDRGLPLTATAASATTAEREPEAVVLHPGGAAELLERGPAEGDPPRHWVFEKGRRAEIPARYVLDVRDGRLVGDYAATVTPGGILDYQTSGYFGLSGWREHPLFLRPRLPQVEHVPGTVLSLTTRGTAVNYYHFLYDAVARYGIFEESLPGEHVDAIVVPHQSGYQRQILELAGISGTFIQPRADRTIRADRLLVPSTPNQDLDAPPSATEWLRKRLPPSGRTDTPTRLYLSRGQQPGARRYLQETELWPRLERRGFVTLDPGTLSVQEQIDVFHNAEVIVSPHGAALTNITWSRPGVRVLEMFAGTYVHLGLWTIAEAIGGMHYRYLVGAGSWPEGKEMTGIVDDIDIPADRVEAALDDLLAAR</sequence>
<feature type="region of interest" description="Disordered" evidence="1">
    <location>
        <begin position="1"/>
        <end position="241"/>
    </location>
</feature>
<dbReference type="Pfam" id="PF04577">
    <property type="entry name" value="Glyco_transf_61"/>
    <property type="match status" value="1"/>
</dbReference>
<feature type="compositionally biased region" description="Low complexity" evidence="1">
    <location>
        <begin position="199"/>
        <end position="221"/>
    </location>
</feature>